<accession>A0A0F9FA27</accession>
<feature type="domain" description="Response regulatory" evidence="2">
    <location>
        <begin position="4"/>
        <end position="119"/>
    </location>
</feature>
<dbReference type="InterPro" id="IPR001789">
    <property type="entry name" value="Sig_transdc_resp-reg_receiver"/>
</dbReference>
<dbReference type="SMART" id="SM00448">
    <property type="entry name" value="REC"/>
    <property type="match status" value="1"/>
</dbReference>
<dbReference type="InterPro" id="IPR011006">
    <property type="entry name" value="CheY-like_superfamily"/>
</dbReference>
<dbReference type="InterPro" id="IPR050595">
    <property type="entry name" value="Bact_response_regulator"/>
</dbReference>
<dbReference type="Gene3D" id="3.40.50.2300">
    <property type="match status" value="1"/>
</dbReference>
<evidence type="ECO:0000259" key="2">
    <source>
        <dbReference type="PROSITE" id="PS50110"/>
    </source>
</evidence>
<dbReference type="CDD" id="cd17534">
    <property type="entry name" value="REC_DC-like"/>
    <property type="match status" value="1"/>
</dbReference>
<gene>
    <name evidence="3" type="ORF">LCGC14_1978000</name>
</gene>
<proteinExistence type="predicted"/>
<keyword evidence="1" id="KW-0597">Phosphoprotein</keyword>
<sequence length="123" mass="13342">MGVSLLVVEDEMLLAMDLRMCVEGMGYDVAAIAFSGHDAILQASALKPDVVLMDIKLKGQMDGITAAEQIHKETGALIIFVTGNTDEHTMNRAMQTNPAGYIQKPYFDEILKDVIEKAVADGN</sequence>
<dbReference type="EMBL" id="LAZR01022078">
    <property type="protein sequence ID" value="KKL83113.1"/>
    <property type="molecule type" value="Genomic_DNA"/>
</dbReference>
<dbReference type="PANTHER" id="PTHR44591">
    <property type="entry name" value="STRESS RESPONSE REGULATOR PROTEIN 1"/>
    <property type="match status" value="1"/>
</dbReference>
<dbReference type="AlphaFoldDB" id="A0A0F9FA27"/>
<protein>
    <recommendedName>
        <fullName evidence="2">Response regulatory domain-containing protein</fullName>
    </recommendedName>
</protein>
<evidence type="ECO:0000313" key="3">
    <source>
        <dbReference type="EMBL" id="KKL83113.1"/>
    </source>
</evidence>
<dbReference type="PROSITE" id="PS50110">
    <property type="entry name" value="RESPONSE_REGULATORY"/>
    <property type="match status" value="1"/>
</dbReference>
<dbReference type="PANTHER" id="PTHR44591:SF3">
    <property type="entry name" value="RESPONSE REGULATORY DOMAIN-CONTAINING PROTEIN"/>
    <property type="match status" value="1"/>
</dbReference>
<dbReference type="GO" id="GO:0000160">
    <property type="term" value="P:phosphorelay signal transduction system"/>
    <property type="evidence" value="ECO:0007669"/>
    <property type="project" value="InterPro"/>
</dbReference>
<dbReference type="SUPFAM" id="SSF52172">
    <property type="entry name" value="CheY-like"/>
    <property type="match status" value="1"/>
</dbReference>
<dbReference type="Pfam" id="PF00072">
    <property type="entry name" value="Response_reg"/>
    <property type="match status" value="1"/>
</dbReference>
<reference evidence="3" key="1">
    <citation type="journal article" date="2015" name="Nature">
        <title>Complex archaea that bridge the gap between prokaryotes and eukaryotes.</title>
        <authorList>
            <person name="Spang A."/>
            <person name="Saw J.H."/>
            <person name="Jorgensen S.L."/>
            <person name="Zaremba-Niedzwiedzka K."/>
            <person name="Martijn J."/>
            <person name="Lind A.E."/>
            <person name="van Eijk R."/>
            <person name="Schleper C."/>
            <person name="Guy L."/>
            <person name="Ettema T.J."/>
        </authorList>
    </citation>
    <scope>NUCLEOTIDE SEQUENCE</scope>
</reference>
<evidence type="ECO:0000256" key="1">
    <source>
        <dbReference type="ARBA" id="ARBA00022553"/>
    </source>
</evidence>
<organism evidence="3">
    <name type="scientific">marine sediment metagenome</name>
    <dbReference type="NCBI Taxonomy" id="412755"/>
    <lineage>
        <taxon>unclassified sequences</taxon>
        <taxon>metagenomes</taxon>
        <taxon>ecological metagenomes</taxon>
    </lineage>
</organism>
<comment type="caution">
    <text evidence="3">The sequence shown here is derived from an EMBL/GenBank/DDBJ whole genome shotgun (WGS) entry which is preliminary data.</text>
</comment>
<name>A0A0F9FA27_9ZZZZ</name>